<dbReference type="Proteomes" id="UP000050509">
    <property type="component" value="Unassembled WGS sequence"/>
</dbReference>
<dbReference type="EMBL" id="LJCR01003474">
    <property type="protein sequence ID" value="KPV47004.1"/>
    <property type="molecule type" value="Genomic_DNA"/>
</dbReference>
<keyword evidence="3" id="KW-1185">Reference proteome</keyword>
<keyword evidence="1" id="KW-1133">Transmembrane helix</keyword>
<protein>
    <submittedName>
        <fullName evidence="2">Uncharacterized protein</fullName>
    </submittedName>
</protein>
<sequence>MKKFISQFLEIAHLKIPLPIKWLARGAISGTEAGFILSLMYSMLFILPYSFFIFLLTISDDQSKGIDVLGEGISVVFTTISPVFPQFIFPSAAISLLSGAVTGIGIYFTTKFTIVSSFHAILFSVVFWTPITYFISTQVLPKNVRMWQTMNDFQLYIFLFIPSILFVYAMAYAANSS</sequence>
<evidence type="ECO:0000256" key="1">
    <source>
        <dbReference type="SAM" id="Phobius"/>
    </source>
</evidence>
<feature type="transmembrane region" description="Helical" evidence="1">
    <location>
        <begin position="155"/>
        <end position="174"/>
    </location>
</feature>
<proteinExistence type="predicted"/>
<gene>
    <name evidence="2" type="ORF">SE17_42825</name>
</gene>
<evidence type="ECO:0000313" key="3">
    <source>
        <dbReference type="Proteomes" id="UP000050509"/>
    </source>
</evidence>
<evidence type="ECO:0000313" key="2">
    <source>
        <dbReference type="EMBL" id="KPV47004.1"/>
    </source>
</evidence>
<feature type="transmembrane region" description="Helical" evidence="1">
    <location>
        <begin position="35"/>
        <end position="58"/>
    </location>
</feature>
<feature type="non-terminal residue" evidence="2">
    <location>
        <position position="177"/>
    </location>
</feature>
<keyword evidence="1" id="KW-0812">Transmembrane</keyword>
<feature type="transmembrane region" description="Helical" evidence="1">
    <location>
        <begin position="115"/>
        <end position="135"/>
    </location>
</feature>
<organism evidence="2 3">
    <name type="scientific">Kouleothrix aurantiaca</name>
    <dbReference type="NCBI Taxonomy" id="186479"/>
    <lineage>
        <taxon>Bacteria</taxon>
        <taxon>Bacillati</taxon>
        <taxon>Chloroflexota</taxon>
        <taxon>Chloroflexia</taxon>
        <taxon>Chloroflexales</taxon>
        <taxon>Roseiflexineae</taxon>
        <taxon>Roseiflexaceae</taxon>
        <taxon>Kouleothrix</taxon>
    </lineage>
</organism>
<keyword evidence="1" id="KW-0472">Membrane</keyword>
<accession>A0A0P9CMK5</accession>
<feature type="transmembrane region" description="Helical" evidence="1">
    <location>
        <begin position="87"/>
        <end position="108"/>
    </location>
</feature>
<dbReference type="AlphaFoldDB" id="A0A0P9CMK5"/>
<name>A0A0P9CMK5_9CHLR</name>
<reference evidence="2 3" key="1">
    <citation type="submission" date="2015-09" db="EMBL/GenBank/DDBJ databases">
        <title>Draft genome sequence of Kouleothrix aurantiaca JCM 19913.</title>
        <authorList>
            <person name="Hemp J."/>
        </authorList>
    </citation>
    <scope>NUCLEOTIDE SEQUENCE [LARGE SCALE GENOMIC DNA]</scope>
    <source>
        <strain evidence="2 3">COM-B</strain>
    </source>
</reference>
<comment type="caution">
    <text evidence="2">The sequence shown here is derived from an EMBL/GenBank/DDBJ whole genome shotgun (WGS) entry which is preliminary data.</text>
</comment>